<evidence type="ECO:0000313" key="6">
    <source>
        <dbReference type="Proteomes" id="UP000596929"/>
    </source>
</evidence>
<keyword evidence="6" id="KW-1185">Reference proteome</keyword>
<evidence type="ECO:0000313" key="5">
    <source>
        <dbReference type="EMBL" id="MBC5631111.1"/>
    </source>
</evidence>
<dbReference type="PROSITE" id="PS00356">
    <property type="entry name" value="HTH_LACI_1"/>
    <property type="match status" value="1"/>
</dbReference>
<feature type="domain" description="HTH lacI-type" evidence="4">
    <location>
        <begin position="1"/>
        <end position="55"/>
    </location>
</feature>
<keyword evidence="3" id="KW-0804">Transcription</keyword>
<dbReference type="GO" id="GO:0003677">
    <property type="term" value="F:DNA binding"/>
    <property type="evidence" value="ECO:0007669"/>
    <property type="project" value="UniProtKB-KW"/>
</dbReference>
<dbReference type="SUPFAM" id="SSF47413">
    <property type="entry name" value="lambda repressor-like DNA-binding domains"/>
    <property type="match status" value="1"/>
</dbReference>
<dbReference type="SUPFAM" id="SSF53822">
    <property type="entry name" value="Periplasmic binding protein-like I"/>
    <property type="match status" value="1"/>
</dbReference>
<proteinExistence type="predicted"/>
<dbReference type="RefSeq" id="WP_186861181.1">
    <property type="nucleotide sequence ID" value="NZ_JACOOO010000052.1"/>
</dbReference>
<evidence type="ECO:0000256" key="3">
    <source>
        <dbReference type="ARBA" id="ARBA00023163"/>
    </source>
</evidence>
<evidence type="ECO:0000259" key="4">
    <source>
        <dbReference type="PROSITE" id="PS50932"/>
    </source>
</evidence>
<keyword evidence="1" id="KW-0805">Transcription regulation</keyword>
<dbReference type="CDD" id="cd06267">
    <property type="entry name" value="PBP1_LacI_sugar_binding-like"/>
    <property type="match status" value="1"/>
</dbReference>
<protein>
    <submittedName>
        <fullName evidence="5">LacI family DNA-binding transcriptional regulator</fullName>
    </submittedName>
</protein>
<dbReference type="EMBL" id="JACOOO010000052">
    <property type="protein sequence ID" value="MBC5631111.1"/>
    <property type="molecule type" value="Genomic_DNA"/>
</dbReference>
<gene>
    <name evidence="5" type="ORF">H8S20_20025</name>
</gene>
<evidence type="ECO:0000256" key="2">
    <source>
        <dbReference type="ARBA" id="ARBA00023125"/>
    </source>
</evidence>
<sequence>MNIRDIAKLSGVGVSTVSRVLNNHPDVKESTRERVMQVIKESNYIPNNSARILKQNNTRNIGIFVKGVFNPFFSEMLNVIGSKINESKYTMILQQNDYGLEEDVDTLKSFIKEKRLQGVICLGGNFVNIDEESFGNIDVPVVLTSVNTEMPNIKDRYSTVGIDNLKSAYDATKHLINLGHKNIAIMLGEKNDLCISWWRYKGYKKALEESNIETNSENMLIGNYDTRTAYNETKSFLKQNKEVTAIFAISDIMAVGVAKAVADCGLKVGKDIAIIGFDGMDISEFYNPGITTMKQPKEAMALKSIELLFALLSGKGEHKHILLDTELIERESCNSIN</sequence>
<dbReference type="PANTHER" id="PTHR30146">
    <property type="entry name" value="LACI-RELATED TRANSCRIPTIONAL REPRESSOR"/>
    <property type="match status" value="1"/>
</dbReference>
<reference evidence="5 6" key="1">
    <citation type="submission" date="2020-08" db="EMBL/GenBank/DDBJ databases">
        <title>Genome public.</title>
        <authorList>
            <person name="Liu C."/>
            <person name="Sun Q."/>
        </authorList>
    </citation>
    <scope>NUCLEOTIDE SEQUENCE [LARGE SCALE GENOMIC DNA]</scope>
    <source>
        <strain evidence="5 6">NSJ-6</strain>
    </source>
</reference>
<dbReference type="CDD" id="cd01392">
    <property type="entry name" value="HTH_LacI"/>
    <property type="match status" value="1"/>
</dbReference>
<evidence type="ECO:0000256" key="1">
    <source>
        <dbReference type="ARBA" id="ARBA00023015"/>
    </source>
</evidence>
<dbReference type="InterPro" id="IPR010982">
    <property type="entry name" value="Lambda_DNA-bd_dom_sf"/>
</dbReference>
<dbReference type="Pfam" id="PF13377">
    <property type="entry name" value="Peripla_BP_3"/>
    <property type="match status" value="1"/>
</dbReference>
<keyword evidence="2 5" id="KW-0238">DNA-binding</keyword>
<dbReference type="Gene3D" id="3.40.50.2300">
    <property type="match status" value="2"/>
</dbReference>
<comment type="caution">
    <text evidence="5">The sequence shown here is derived from an EMBL/GenBank/DDBJ whole genome shotgun (WGS) entry which is preliminary data.</text>
</comment>
<name>A0ABR7DI40_9CLOT</name>
<dbReference type="InterPro" id="IPR046335">
    <property type="entry name" value="LacI/GalR-like_sensor"/>
</dbReference>
<dbReference type="Gene3D" id="1.10.260.40">
    <property type="entry name" value="lambda repressor-like DNA-binding domains"/>
    <property type="match status" value="1"/>
</dbReference>
<accession>A0ABR7DI40</accession>
<dbReference type="PROSITE" id="PS50932">
    <property type="entry name" value="HTH_LACI_2"/>
    <property type="match status" value="1"/>
</dbReference>
<dbReference type="Proteomes" id="UP000596929">
    <property type="component" value="Unassembled WGS sequence"/>
</dbReference>
<organism evidence="5 6">
    <name type="scientific">Clostridium hominis</name>
    <dbReference type="NCBI Taxonomy" id="2763036"/>
    <lineage>
        <taxon>Bacteria</taxon>
        <taxon>Bacillati</taxon>
        <taxon>Bacillota</taxon>
        <taxon>Clostridia</taxon>
        <taxon>Eubacteriales</taxon>
        <taxon>Clostridiaceae</taxon>
        <taxon>Clostridium</taxon>
    </lineage>
</organism>
<dbReference type="PANTHER" id="PTHR30146:SF109">
    <property type="entry name" value="HTH-TYPE TRANSCRIPTIONAL REGULATOR GALS"/>
    <property type="match status" value="1"/>
</dbReference>
<dbReference type="Pfam" id="PF00356">
    <property type="entry name" value="LacI"/>
    <property type="match status" value="1"/>
</dbReference>
<dbReference type="InterPro" id="IPR000843">
    <property type="entry name" value="HTH_LacI"/>
</dbReference>
<dbReference type="InterPro" id="IPR028082">
    <property type="entry name" value="Peripla_BP_I"/>
</dbReference>
<dbReference type="SMART" id="SM00354">
    <property type="entry name" value="HTH_LACI"/>
    <property type="match status" value="1"/>
</dbReference>